<gene>
    <name evidence="2" type="ORF">MNL13_06530</name>
</gene>
<dbReference type="RefSeq" id="WP_241436008.1">
    <property type="nucleotide sequence ID" value="NZ_CP093033.1"/>
</dbReference>
<feature type="transmembrane region" description="Helical" evidence="1">
    <location>
        <begin position="105"/>
        <end position="134"/>
    </location>
</feature>
<organism evidence="2 3">
    <name type="scientific">Bartonella krasnovii</name>
    <dbReference type="NCBI Taxonomy" id="2267275"/>
    <lineage>
        <taxon>Bacteria</taxon>
        <taxon>Pseudomonadati</taxon>
        <taxon>Pseudomonadota</taxon>
        <taxon>Alphaproteobacteria</taxon>
        <taxon>Hyphomicrobiales</taxon>
        <taxon>Bartonellaceae</taxon>
        <taxon>Bartonella</taxon>
    </lineage>
</organism>
<dbReference type="Proteomes" id="UP000829580">
    <property type="component" value="Chromosome"/>
</dbReference>
<keyword evidence="1" id="KW-0472">Membrane</keyword>
<protein>
    <submittedName>
        <fullName evidence="2">Uncharacterized protein</fullName>
    </submittedName>
</protein>
<evidence type="ECO:0000313" key="3">
    <source>
        <dbReference type="Proteomes" id="UP000829580"/>
    </source>
</evidence>
<accession>A0ABY3VZ84</accession>
<sequence length="163" mass="18902">MMRDQSQQKPTREGTAFISQSMLEQSAAFKKGMVLSTKDYVIICCLAILLLVLFATSLSTKSWEIFDIPKEQLQAMKPQNFQEMIQNSFKNPIIENLRDAGWKGVWAFLCFIPSMILSSLVIFFPLFFIFLAIFKRDVKEMMQLWETVSEQQPLDNQSLDTRL</sequence>
<keyword evidence="3" id="KW-1185">Reference proteome</keyword>
<evidence type="ECO:0000256" key="1">
    <source>
        <dbReference type="SAM" id="Phobius"/>
    </source>
</evidence>
<proteinExistence type="predicted"/>
<keyword evidence="1" id="KW-0812">Transmembrane</keyword>
<keyword evidence="1" id="KW-1133">Transmembrane helix</keyword>
<name>A0ABY3VZ84_9HYPH</name>
<dbReference type="EMBL" id="CP093033">
    <property type="protein sequence ID" value="UNF28857.1"/>
    <property type="molecule type" value="Genomic_DNA"/>
</dbReference>
<feature type="transmembrane region" description="Helical" evidence="1">
    <location>
        <begin position="40"/>
        <end position="59"/>
    </location>
</feature>
<evidence type="ECO:0000313" key="2">
    <source>
        <dbReference type="EMBL" id="UNF28857.1"/>
    </source>
</evidence>
<reference evidence="2 3" key="1">
    <citation type="submission" date="2022-02" db="EMBL/GenBank/DDBJ databases">
        <title>Genomic structural plasticity of rodent-associated Bartonella in nature.</title>
        <authorList>
            <person name="Sousa K.C.M."/>
            <person name="Gutierrez R."/>
            <person name="Yahalomi D."/>
            <person name="Shalit T."/>
            <person name="Markus B."/>
            <person name="Nachum-Biala Y."/>
            <person name="Hawlena H."/>
            <person name="Marcos-Hadad E."/>
            <person name="Hazkani-Covo E."/>
            <person name="Neves H.R."/>
            <person name="Covo S."/>
            <person name="Harrus S."/>
        </authorList>
    </citation>
    <scope>NUCLEOTIDE SEQUENCE [LARGE SCALE GENOMIC DNA]</scope>
    <source>
        <strain evidence="2 3">B35_1_2</strain>
    </source>
</reference>